<dbReference type="Proteomes" id="UP000594621">
    <property type="component" value="Chromosome"/>
</dbReference>
<dbReference type="SUPFAM" id="SSF161098">
    <property type="entry name" value="MetI-like"/>
    <property type="match status" value="1"/>
</dbReference>
<evidence type="ECO:0000256" key="9">
    <source>
        <dbReference type="ARBA" id="ARBA00060298"/>
    </source>
</evidence>
<accession>A0A7S9D402</accession>
<dbReference type="AlphaFoldDB" id="A0A7S9D402"/>
<feature type="transmembrane region" description="Helical" evidence="12">
    <location>
        <begin position="91"/>
        <end position="109"/>
    </location>
</feature>
<evidence type="ECO:0000256" key="4">
    <source>
        <dbReference type="ARBA" id="ARBA00022475"/>
    </source>
</evidence>
<evidence type="ECO:0000256" key="3">
    <source>
        <dbReference type="ARBA" id="ARBA00022448"/>
    </source>
</evidence>
<organism evidence="14 15">
    <name type="scientific">Bradyrhizobium commune</name>
    <dbReference type="NCBI Taxonomy" id="83627"/>
    <lineage>
        <taxon>Bacteria</taxon>
        <taxon>Pseudomonadati</taxon>
        <taxon>Pseudomonadota</taxon>
        <taxon>Alphaproteobacteria</taxon>
        <taxon>Hyphomicrobiales</taxon>
        <taxon>Nitrobacteraceae</taxon>
        <taxon>Bradyrhizobium</taxon>
    </lineage>
</organism>
<evidence type="ECO:0000256" key="7">
    <source>
        <dbReference type="ARBA" id="ARBA00022989"/>
    </source>
</evidence>
<dbReference type="Gene3D" id="1.10.3720.10">
    <property type="entry name" value="MetI-like"/>
    <property type="match status" value="1"/>
</dbReference>
<dbReference type="Pfam" id="PF00528">
    <property type="entry name" value="BPD_transp_1"/>
    <property type="match status" value="1"/>
</dbReference>
<dbReference type="InterPro" id="IPR043429">
    <property type="entry name" value="ArtM/GltK/GlnP/TcyL/YhdX-like"/>
</dbReference>
<dbReference type="NCBIfam" id="TIGR01726">
    <property type="entry name" value="HEQRo_perm_3TM"/>
    <property type="match status" value="1"/>
</dbReference>
<keyword evidence="3 12" id="KW-0813">Transport</keyword>
<gene>
    <name evidence="14" type="ORF">IC761_30310</name>
</gene>
<evidence type="ECO:0000256" key="12">
    <source>
        <dbReference type="RuleBase" id="RU363032"/>
    </source>
</evidence>
<dbReference type="InterPro" id="IPR000515">
    <property type="entry name" value="MetI-like"/>
</dbReference>
<feature type="domain" description="ABC transmembrane type-1" evidence="13">
    <location>
        <begin position="29"/>
        <end position="219"/>
    </location>
</feature>
<dbReference type="CDD" id="cd06261">
    <property type="entry name" value="TM_PBP2"/>
    <property type="match status" value="1"/>
</dbReference>
<dbReference type="GO" id="GO:0022857">
    <property type="term" value="F:transmembrane transporter activity"/>
    <property type="evidence" value="ECO:0007669"/>
    <property type="project" value="InterPro"/>
</dbReference>
<dbReference type="EMBL" id="CP061379">
    <property type="protein sequence ID" value="QPF90732.1"/>
    <property type="molecule type" value="Genomic_DNA"/>
</dbReference>
<comment type="similarity">
    <text evidence="2">Belongs to the binding-protein-dependent transport system permease family. HisMQ subfamily.</text>
</comment>
<proteinExistence type="inferred from homology"/>
<protein>
    <recommendedName>
        <fullName evidence="11">Glutamate/aspartate import permease protein GltK</fullName>
    </recommendedName>
</protein>
<keyword evidence="8 12" id="KW-0472">Membrane</keyword>
<feature type="transmembrane region" description="Helical" evidence="12">
    <location>
        <begin position="29"/>
        <end position="53"/>
    </location>
</feature>
<evidence type="ECO:0000256" key="1">
    <source>
        <dbReference type="ARBA" id="ARBA00004429"/>
    </source>
</evidence>
<evidence type="ECO:0000256" key="2">
    <source>
        <dbReference type="ARBA" id="ARBA00010072"/>
    </source>
</evidence>
<sequence length="257" mass="28053">MLINIYQIVTDNWLLLLIGQFPNGPLGGIAATLILSILGIGLAFPLSILVALARISPWPVLNWPATALVYVMRGVPLLMIIFWVYFLLPLLIGRIVPGFVAMVCTLVVYEAAFLSEIVRAGIQALPRGQTDAARALGHSHISAMRYVILPQALYNMIPSILSQFVATIKETTLAYVINVPELTFAASQINNQLLTKPFEVFFVLAVIYFAVCWTLTQLANWLERRIAAKRAGHGVADQATAVGTAAIGPESVQEIIQ</sequence>
<comment type="subcellular location">
    <subcellularLocation>
        <location evidence="1">Cell inner membrane</location>
        <topology evidence="1">Multi-pass membrane protein</topology>
    </subcellularLocation>
    <subcellularLocation>
        <location evidence="12">Cell membrane</location>
        <topology evidence="12">Multi-pass membrane protein</topology>
    </subcellularLocation>
</comment>
<dbReference type="InterPro" id="IPR035906">
    <property type="entry name" value="MetI-like_sf"/>
</dbReference>
<evidence type="ECO:0000256" key="10">
    <source>
        <dbReference type="ARBA" id="ARBA00062718"/>
    </source>
</evidence>
<dbReference type="GO" id="GO:0006865">
    <property type="term" value="P:amino acid transport"/>
    <property type="evidence" value="ECO:0007669"/>
    <property type="project" value="UniProtKB-KW"/>
</dbReference>
<keyword evidence="6" id="KW-0029">Amino-acid transport</keyword>
<evidence type="ECO:0000256" key="5">
    <source>
        <dbReference type="ARBA" id="ARBA00022692"/>
    </source>
</evidence>
<dbReference type="PANTHER" id="PTHR30614:SF21">
    <property type="entry name" value="AMINO ACID ABC TRANSPORTER PERMEASE"/>
    <property type="match status" value="1"/>
</dbReference>
<keyword evidence="7 12" id="KW-1133">Transmembrane helix</keyword>
<keyword evidence="4" id="KW-1003">Cell membrane</keyword>
<comment type="function">
    <text evidence="9">Part of the ABC transporter complex GltIJKL involved in glutamate and aspartate uptake. Probably responsible for the translocation of the substrate across the membrane.</text>
</comment>
<dbReference type="PROSITE" id="PS50928">
    <property type="entry name" value="ABC_TM1"/>
    <property type="match status" value="1"/>
</dbReference>
<dbReference type="RefSeq" id="WP_195800315.1">
    <property type="nucleotide sequence ID" value="NZ_CP061379.1"/>
</dbReference>
<feature type="transmembrane region" description="Helical" evidence="12">
    <location>
        <begin position="65"/>
        <end position="85"/>
    </location>
</feature>
<evidence type="ECO:0000313" key="15">
    <source>
        <dbReference type="Proteomes" id="UP000594621"/>
    </source>
</evidence>
<dbReference type="InterPro" id="IPR010065">
    <property type="entry name" value="AA_ABC_transptr_permease_3TM"/>
</dbReference>
<comment type="subunit">
    <text evidence="10">The complex is composed of two ATP-binding proteins (GltL), two transmembrane proteins (GltJ and GltK) and a solute-binding protein (GltI).</text>
</comment>
<reference evidence="14 15" key="1">
    <citation type="submission" date="2020-09" db="EMBL/GenBank/DDBJ databases">
        <title>Complete genomes of bradyrhizobia occurring on native shrubby legumes in Australia.</title>
        <authorList>
            <person name="Lafay B."/>
        </authorList>
    </citation>
    <scope>NUCLEOTIDE SEQUENCE [LARGE SCALE GENOMIC DNA]</scope>
    <source>
        <strain evidence="14 15">BDV5040</strain>
    </source>
</reference>
<evidence type="ECO:0000256" key="8">
    <source>
        <dbReference type="ARBA" id="ARBA00023136"/>
    </source>
</evidence>
<dbReference type="KEGG" id="bcou:IC761_30310"/>
<dbReference type="FunFam" id="1.10.3720.10:FF:000006">
    <property type="entry name" value="Glutamate/aspartate ABC transporter, permease protein GltK"/>
    <property type="match status" value="1"/>
</dbReference>
<evidence type="ECO:0000256" key="6">
    <source>
        <dbReference type="ARBA" id="ARBA00022970"/>
    </source>
</evidence>
<feature type="transmembrane region" description="Helical" evidence="12">
    <location>
        <begin position="200"/>
        <end position="222"/>
    </location>
</feature>
<evidence type="ECO:0000256" key="11">
    <source>
        <dbReference type="ARBA" id="ARBA00073645"/>
    </source>
</evidence>
<evidence type="ECO:0000259" key="13">
    <source>
        <dbReference type="PROSITE" id="PS50928"/>
    </source>
</evidence>
<keyword evidence="5 12" id="KW-0812">Transmembrane</keyword>
<name>A0A7S9D402_9BRAD</name>
<dbReference type="PANTHER" id="PTHR30614">
    <property type="entry name" value="MEMBRANE COMPONENT OF AMINO ACID ABC TRANSPORTER"/>
    <property type="match status" value="1"/>
</dbReference>
<keyword evidence="15" id="KW-1185">Reference proteome</keyword>
<evidence type="ECO:0000313" key="14">
    <source>
        <dbReference type="EMBL" id="QPF90732.1"/>
    </source>
</evidence>
<dbReference type="GO" id="GO:0043190">
    <property type="term" value="C:ATP-binding cassette (ABC) transporter complex"/>
    <property type="evidence" value="ECO:0007669"/>
    <property type="project" value="InterPro"/>
</dbReference>